<keyword evidence="1" id="KW-0010">Activator</keyword>
<reference evidence="4" key="1">
    <citation type="journal article" date="2019" name="Int. J. Syst. Evol. Microbiol.">
        <title>The Global Catalogue of Microorganisms (GCM) 10K type strain sequencing project: providing services to taxonomists for standard genome sequencing and annotation.</title>
        <authorList>
            <consortium name="The Broad Institute Genomics Platform"/>
            <consortium name="The Broad Institute Genome Sequencing Center for Infectious Disease"/>
            <person name="Wu L."/>
            <person name="Ma J."/>
        </authorList>
    </citation>
    <scope>NUCLEOTIDE SEQUENCE [LARGE SCALE GENOMIC DNA]</scope>
    <source>
        <strain evidence="4">CGMCC 4.7426</strain>
    </source>
</reference>
<organism evidence="3 4">
    <name type="scientific">Virgibacillus kekensis</name>
    <dbReference type="NCBI Taxonomy" id="202261"/>
    <lineage>
        <taxon>Bacteria</taxon>
        <taxon>Bacillati</taxon>
        <taxon>Bacillota</taxon>
        <taxon>Bacilli</taxon>
        <taxon>Bacillales</taxon>
        <taxon>Bacillaceae</taxon>
        <taxon>Virgibacillus</taxon>
    </lineage>
</organism>
<dbReference type="EMBL" id="JBHSFU010000007">
    <property type="protein sequence ID" value="MFC4559085.1"/>
    <property type="molecule type" value="Genomic_DNA"/>
</dbReference>
<dbReference type="InterPro" id="IPR018490">
    <property type="entry name" value="cNMP-bd_dom_sf"/>
</dbReference>
<name>A0ABV9DJS2_9BACI</name>
<dbReference type="RefSeq" id="WP_390296579.1">
    <property type="nucleotide sequence ID" value="NZ_JBHSFU010000007.1"/>
</dbReference>
<dbReference type="InterPro" id="IPR014710">
    <property type="entry name" value="RmlC-like_jellyroll"/>
</dbReference>
<dbReference type="Pfam" id="PF00027">
    <property type="entry name" value="cNMP_binding"/>
    <property type="match status" value="1"/>
</dbReference>
<evidence type="ECO:0000313" key="3">
    <source>
        <dbReference type="EMBL" id="MFC4559085.1"/>
    </source>
</evidence>
<evidence type="ECO:0000313" key="4">
    <source>
        <dbReference type="Proteomes" id="UP001595989"/>
    </source>
</evidence>
<dbReference type="InterPro" id="IPR050397">
    <property type="entry name" value="Env_Response_Regulators"/>
</dbReference>
<dbReference type="PROSITE" id="PS50042">
    <property type="entry name" value="CNMP_BINDING_3"/>
    <property type="match status" value="1"/>
</dbReference>
<keyword evidence="4" id="KW-1185">Reference proteome</keyword>
<sequence>MEPLLERLNKQEYDLLLANSHQRKVQKGVPLFEEGDRADKLFFILKGEVRVYKKLGENKDLTIFMRGLNDGFGEIGIFSGSRYSNTAETQSSCLLCEIDRDTIENIITENGGDGHPIYTLGGGVLGG</sequence>
<dbReference type="Gene3D" id="2.60.120.10">
    <property type="entry name" value="Jelly Rolls"/>
    <property type="match status" value="1"/>
</dbReference>
<dbReference type="SMART" id="SM00100">
    <property type="entry name" value="cNMP"/>
    <property type="match status" value="1"/>
</dbReference>
<accession>A0ABV9DJS2</accession>
<feature type="domain" description="Cyclic nucleotide-binding" evidence="2">
    <location>
        <begin position="4"/>
        <end position="107"/>
    </location>
</feature>
<dbReference type="SUPFAM" id="SSF51206">
    <property type="entry name" value="cAMP-binding domain-like"/>
    <property type="match status" value="1"/>
</dbReference>
<protein>
    <submittedName>
        <fullName evidence="3">Cyclic nucleotide-binding domain-containing protein</fullName>
    </submittedName>
</protein>
<gene>
    <name evidence="3" type="ORF">ACFO3D_12875</name>
</gene>
<dbReference type="InterPro" id="IPR000595">
    <property type="entry name" value="cNMP-bd_dom"/>
</dbReference>
<dbReference type="CDD" id="cd00038">
    <property type="entry name" value="CAP_ED"/>
    <property type="match status" value="1"/>
</dbReference>
<evidence type="ECO:0000256" key="1">
    <source>
        <dbReference type="ARBA" id="ARBA00023159"/>
    </source>
</evidence>
<dbReference type="PANTHER" id="PTHR24567:SF74">
    <property type="entry name" value="HTH-TYPE TRANSCRIPTIONAL REGULATOR ARCR"/>
    <property type="match status" value="1"/>
</dbReference>
<proteinExistence type="predicted"/>
<evidence type="ECO:0000259" key="2">
    <source>
        <dbReference type="PROSITE" id="PS50042"/>
    </source>
</evidence>
<dbReference type="Proteomes" id="UP001595989">
    <property type="component" value="Unassembled WGS sequence"/>
</dbReference>
<comment type="caution">
    <text evidence="3">The sequence shown here is derived from an EMBL/GenBank/DDBJ whole genome shotgun (WGS) entry which is preliminary data.</text>
</comment>
<dbReference type="PANTHER" id="PTHR24567">
    <property type="entry name" value="CRP FAMILY TRANSCRIPTIONAL REGULATORY PROTEIN"/>
    <property type="match status" value="1"/>
</dbReference>